<evidence type="ECO:0000256" key="1">
    <source>
        <dbReference type="ARBA" id="ARBA00023002"/>
    </source>
</evidence>
<dbReference type="AlphaFoldDB" id="A0A380CWM2"/>
<feature type="domain" description="FAD/NAD(P)-binding" evidence="2">
    <location>
        <begin position="2"/>
        <end position="148"/>
    </location>
</feature>
<dbReference type="PANTHER" id="PTHR42949">
    <property type="entry name" value="ANAEROBIC GLYCEROL-3-PHOSPHATE DEHYDROGENASE SUBUNIT B"/>
    <property type="match status" value="1"/>
</dbReference>
<dbReference type="EMBL" id="BKAV01000002">
    <property type="protein sequence ID" value="GEP99359.1"/>
    <property type="molecule type" value="Genomic_DNA"/>
</dbReference>
<keyword evidence="6" id="KW-1185">Reference proteome</keyword>
<proteinExistence type="predicted"/>
<dbReference type="Pfam" id="PF07992">
    <property type="entry name" value="Pyr_redox_2"/>
    <property type="match status" value="1"/>
</dbReference>
<evidence type="ECO:0000313" key="3">
    <source>
        <dbReference type="EMBL" id="GEP99359.1"/>
    </source>
</evidence>
<evidence type="ECO:0000259" key="2">
    <source>
        <dbReference type="Pfam" id="PF07992"/>
    </source>
</evidence>
<dbReference type="Proteomes" id="UP000254956">
    <property type="component" value="Unassembled WGS sequence"/>
</dbReference>
<organism evidence="4 5">
    <name type="scientific">Staphylococcus arlettae</name>
    <dbReference type="NCBI Taxonomy" id="29378"/>
    <lineage>
        <taxon>Bacteria</taxon>
        <taxon>Bacillati</taxon>
        <taxon>Bacillota</taxon>
        <taxon>Bacilli</taxon>
        <taxon>Bacillales</taxon>
        <taxon>Staphylococcaceae</taxon>
        <taxon>Staphylococcus</taxon>
    </lineage>
</organism>
<gene>
    <name evidence="4" type="ORF">NCTC12413_02648</name>
    <name evidence="3" type="ORF">SAR03_03970</name>
</gene>
<dbReference type="OrthoDB" id="9776839at2"/>
<dbReference type="GO" id="GO:0016491">
    <property type="term" value="F:oxidoreductase activity"/>
    <property type="evidence" value="ECO:0007669"/>
    <property type="project" value="UniProtKB-KW"/>
</dbReference>
<accession>A0A380CWM2</accession>
<evidence type="ECO:0000313" key="6">
    <source>
        <dbReference type="Proteomes" id="UP000321598"/>
    </source>
</evidence>
<name>A0A380CWM2_9STAP</name>
<dbReference type="InterPro" id="IPR036188">
    <property type="entry name" value="FAD/NAD-bd_sf"/>
</dbReference>
<reference evidence="4 5" key="1">
    <citation type="submission" date="2018-06" db="EMBL/GenBank/DDBJ databases">
        <authorList>
            <consortium name="Pathogen Informatics"/>
            <person name="Doyle S."/>
        </authorList>
    </citation>
    <scope>NUCLEOTIDE SEQUENCE [LARGE SCALE GENOMIC DNA]</scope>
    <source>
        <strain evidence="4 5">NCTC12413</strain>
    </source>
</reference>
<dbReference type="RefSeq" id="WP_103388641.1">
    <property type="nucleotide sequence ID" value="NZ_BKAV01000002.1"/>
</dbReference>
<dbReference type="SUPFAM" id="SSF51905">
    <property type="entry name" value="FAD/NAD(P)-binding domain"/>
    <property type="match status" value="1"/>
</dbReference>
<protein>
    <submittedName>
        <fullName evidence="3">Sarcosine oxidase subunit alpha</fullName>
    </submittedName>
    <submittedName>
        <fullName evidence="4">Soluble pyridine nucleotide transhydrogenase</fullName>
    </submittedName>
</protein>
<keyword evidence="1" id="KW-0560">Oxidoreductase</keyword>
<reference evidence="3 6" key="2">
    <citation type="submission" date="2019-07" db="EMBL/GenBank/DDBJ databases">
        <title>Whole genome shotgun sequence of Staphylococcus arlettae NBRC 109765.</title>
        <authorList>
            <person name="Hosoyama A."/>
            <person name="Uohara A."/>
            <person name="Ohji S."/>
            <person name="Ichikawa N."/>
        </authorList>
    </citation>
    <scope>NUCLEOTIDE SEQUENCE [LARGE SCALE GENOMIC DNA]</scope>
    <source>
        <strain evidence="3 6">NBRC 109765</strain>
    </source>
</reference>
<sequence>MFDVIIIGAGPAGASAARILMKEKKVLLLDEYYRIGGRLIGQLYEDNNGDVWNGYEKAETLSGALHHPNLTVKLSTSVTNIEKPKEYYIINTTSGNFKAKYLLVCTGAQELAPALPGSTLPGVMTVGAAQVLTNVQRVAPGNKGAIIGINVLSSAILSELHMADIEVKIMSLPYCNEVNFQDAIPQNVFKKLLNISHMAPSFFIKLSTKLLKIMPQIQPLAFKLIPKKGIKLFNTSVHLKKAVVSINGKEKVESITLKNVDKDGNVISNKEEIIPIDFVCLSGGLTPLSELLGLLNVSFTYVESLGGFIPLHNDAMETEINNLYIAGNITGIEGAMVAMKQGEIAAYQILGCADKVKSVQNELLQERREATIQFHECIEEGRNYINDIWKSSETI</sequence>
<dbReference type="PRINTS" id="PR00469">
    <property type="entry name" value="PNDRDTASEII"/>
</dbReference>
<dbReference type="InterPro" id="IPR023753">
    <property type="entry name" value="FAD/NAD-binding_dom"/>
</dbReference>
<dbReference type="PRINTS" id="PR00368">
    <property type="entry name" value="FADPNR"/>
</dbReference>
<evidence type="ECO:0000313" key="4">
    <source>
        <dbReference type="EMBL" id="SUJ30113.1"/>
    </source>
</evidence>
<dbReference type="EMBL" id="UGZE01000001">
    <property type="protein sequence ID" value="SUJ30113.1"/>
    <property type="molecule type" value="Genomic_DNA"/>
</dbReference>
<dbReference type="Proteomes" id="UP000321598">
    <property type="component" value="Unassembled WGS sequence"/>
</dbReference>
<dbReference type="Gene3D" id="3.50.50.60">
    <property type="entry name" value="FAD/NAD(P)-binding domain"/>
    <property type="match status" value="3"/>
</dbReference>
<dbReference type="InterPro" id="IPR051691">
    <property type="entry name" value="Metab_Enz_Cyan_OpOx_G3PDH"/>
</dbReference>
<dbReference type="PANTHER" id="PTHR42949:SF3">
    <property type="entry name" value="ANAEROBIC GLYCEROL-3-PHOSPHATE DEHYDROGENASE SUBUNIT B"/>
    <property type="match status" value="1"/>
</dbReference>
<evidence type="ECO:0000313" key="5">
    <source>
        <dbReference type="Proteomes" id="UP000254956"/>
    </source>
</evidence>